<dbReference type="InterPro" id="IPR002052">
    <property type="entry name" value="DNA_methylase_N6_adenine_CS"/>
</dbReference>
<dbReference type="PIRSF" id="PIRSF000398">
    <property type="entry name" value="M_m6A_EcoRV"/>
    <property type="match status" value="1"/>
</dbReference>
<dbReference type="AlphaFoldDB" id="A0AAC9Z574"/>
<dbReference type="Pfam" id="PF02086">
    <property type="entry name" value="MethyltransfD12"/>
    <property type="match status" value="1"/>
</dbReference>
<evidence type="ECO:0000256" key="2">
    <source>
        <dbReference type="ARBA" id="ARBA00022603"/>
    </source>
</evidence>
<dbReference type="REBASE" id="218475">
    <property type="entry name" value="M.CcaH3936ORF9975P"/>
</dbReference>
<evidence type="ECO:0000313" key="7">
    <source>
        <dbReference type="Proteomes" id="UP000243753"/>
    </source>
</evidence>
<dbReference type="Gene3D" id="3.40.50.150">
    <property type="entry name" value="Vaccinia Virus protein VP39"/>
    <property type="match status" value="2"/>
</dbReference>
<dbReference type="RefSeq" id="WP_095920008.1">
    <property type="nucleotide sequence ID" value="NZ_CP022389.1"/>
</dbReference>
<evidence type="ECO:0000256" key="4">
    <source>
        <dbReference type="ARBA" id="ARBA00022691"/>
    </source>
</evidence>
<evidence type="ECO:0000256" key="5">
    <source>
        <dbReference type="ARBA" id="ARBA00047942"/>
    </source>
</evidence>
<dbReference type="SUPFAM" id="SSF53335">
    <property type="entry name" value="S-adenosyl-L-methionine-dependent methyltransferases"/>
    <property type="match status" value="1"/>
</dbReference>
<dbReference type="InterPro" id="IPR012327">
    <property type="entry name" value="MeTrfase_D12"/>
</dbReference>
<dbReference type="EC" id="2.1.1.72" evidence="1"/>
<dbReference type="PROSITE" id="PS00092">
    <property type="entry name" value="N6_MTASE"/>
    <property type="match status" value="1"/>
</dbReference>
<dbReference type="GO" id="GO:0009007">
    <property type="term" value="F:site-specific DNA-methyltransferase (adenine-specific) activity"/>
    <property type="evidence" value="ECO:0007669"/>
    <property type="project" value="UniProtKB-EC"/>
</dbReference>
<name>A0AAC9Z574_9FLAO</name>
<keyword evidence="3" id="KW-0808">Transferase</keyword>
<dbReference type="GO" id="GO:0009307">
    <property type="term" value="P:DNA restriction-modification system"/>
    <property type="evidence" value="ECO:0007669"/>
    <property type="project" value="InterPro"/>
</dbReference>
<dbReference type="InterPro" id="IPR029063">
    <property type="entry name" value="SAM-dependent_MTases_sf"/>
</dbReference>
<accession>A0AAC9Z574</accession>
<sequence length="270" mass="31151">MKETKTNRLPNHWQRTPISYYGGKQTMLPHILPLIPEHQIYVEPFFGGGAVFWAKEPAKSEIINDFNANVVNFYEVLKIDFEALKLLIEKTIVSRETYKSALVMYHSPFVFTPVQRAWAFWYATNCGFSNQILSCRFDKTGKNSKLLVNKILEFSEGYSERLKYVQIENNDASAVIASHDTEHTFIYCDPPYVGANQGHYGGYTQEYFNELLSSLSKIKGKFLLSSYQNDELLKYVNEFGWYQKEISLHLGTSKTAGKKRVEILTANYEI</sequence>
<evidence type="ECO:0000256" key="3">
    <source>
        <dbReference type="ARBA" id="ARBA00022679"/>
    </source>
</evidence>
<dbReference type="GO" id="GO:0032259">
    <property type="term" value="P:methylation"/>
    <property type="evidence" value="ECO:0007669"/>
    <property type="project" value="UniProtKB-KW"/>
</dbReference>
<dbReference type="PRINTS" id="PR00505">
    <property type="entry name" value="D12N6MTFRASE"/>
</dbReference>
<keyword evidence="2 6" id="KW-0489">Methyltransferase</keyword>
<reference evidence="7" key="1">
    <citation type="submission" date="2017-06" db="EMBL/GenBank/DDBJ databases">
        <title>Capnocytophaga spp. assemblies.</title>
        <authorList>
            <person name="Gulvik C.A."/>
        </authorList>
    </citation>
    <scope>NUCLEOTIDE SEQUENCE [LARGE SCALE GENOMIC DNA]</scope>
    <source>
        <strain evidence="7">H3936</strain>
    </source>
</reference>
<comment type="catalytic activity">
    <reaction evidence="5">
        <text>a 2'-deoxyadenosine in DNA + S-adenosyl-L-methionine = an N(6)-methyl-2'-deoxyadenosine in DNA + S-adenosyl-L-homocysteine + H(+)</text>
        <dbReference type="Rhea" id="RHEA:15197"/>
        <dbReference type="Rhea" id="RHEA-COMP:12418"/>
        <dbReference type="Rhea" id="RHEA-COMP:12419"/>
        <dbReference type="ChEBI" id="CHEBI:15378"/>
        <dbReference type="ChEBI" id="CHEBI:57856"/>
        <dbReference type="ChEBI" id="CHEBI:59789"/>
        <dbReference type="ChEBI" id="CHEBI:90615"/>
        <dbReference type="ChEBI" id="CHEBI:90616"/>
        <dbReference type="EC" id="2.1.1.72"/>
    </reaction>
</comment>
<dbReference type="GO" id="GO:0006298">
    <property type="term" value="P:mismatch repair"/>
    <property type="evidence" value="ECO:0007669"/>
    <property type="project" value="TreeGrafter"/>
</dbReference>
<dbReference type="PANTHER" id="PTHR30481">
    <property type="entry name" value="DNA ADENINE METHYLASE"/>
    <property type="match status" value="1"/>
</dbReference>
<dbReference type="GO" id="GO:0043565">
    <property type="term" value="F:sequence-specific DNA binding"/>
    <property type="evidence" value="ECO:0007669"/>
    <property type="project" value="TreeGrafter"/>
</dbReference>
<organism evidence="6 7">
    <name type="scientific">Capnocytophaga canimorsus</name>
    <dbReference type="NCBI Taxonomy" id="28188"/>
    <lineage>
        <taxon>Bacteria</taxon>
        <taxon>Pseudomonadati</taxon>
        <taxon>Bacteroidota</taxon>
        <taxon>Flavobacteriia</taxon>
        <taxon>Flavobacteriales</taxon>
        <taxon>Flavobacteriaceae</taxon>
        <taxon>Capnocytophaga</taxon>
    </lineage>
</organism>
<proteinExistence type="predicted"/>
<dbReference type="Proteomes" id="UP000243753">
    <property type="component" value="Chromosome"/>
</dbReference>
<evidence type="ECO:0000256" key="1">
    <source>
        <dbReference type="ARBA" id="ARBA00011900"/>
    </source>
</evidence>
<dbReference type="EMBL" id="CP022389">
    <property type="protein sequence ID" value="ATA94632.1"/>
    <property type="molecule type" value="Genomic_DNA"/>
</dbReference>
<gene>
    <name evidence="6" type="ORF">CGC54_09975</name>
</gene>
<keyword evidence="4" id="KW-0949">S-adenosyl-L-methionine</keyword>
<protein>
    <recommendedName>
        <fullName evidence="1">site-specific DNA-methyltransferase (adenine-specific)</fullName>
        <ecNumber evidence="1">2.1.1.72</ecNumber>
    </recommendedName>
</protein>
<evidence type="ECO:0000313" key="6">
    <source>
        <dbReference type="EMBL" id="ATA94632.1"/>
    </source>
</evidence>
<dbReference type="GO" id="GO:1904047">
    <property type="term" value="F:S-adenosyl-L-methionine binding"/>
    <property type="evidence" value="ECO:0007669"/>
    <property type="project" value="TreeGrafter"/>
</dbReference>
<dbReference type="InterPro" id="IPR012263">
    <property type="entry name" value="M_m6A_EcoRV"/>
</dbReference>